<keyword evidence="5 7" id="KW-0238">DNA-binding</keyword>
<dbReference type="HAMAP" id="MF_01008">
    <property type="entry name" value="MraZ"/>
    <property type="match status" value="1"/>
</dbReference>
<keyword evidence="2 7" id="KW-0963">Cytoplasm</keyword>
<keyword evidence="6 7" id="KW-0804">Transcription</keyword>
<dbReference type="PANTHER" id="PTHR34701:SF1">
    <property type="entry name" value="TRANSCRIPTIONAL REGULATOR MRAZ"/>
    <property type="match status" value="1"/>
</dbReference>
<proteinExistence type="inferred from homology"/>
<dbReference type="RefSeq" id="WP_344005046.1">
    <property type="nucleotide sequence ID" value="NZ_BAAAMY010000002.1"/>
</dbReference>
<dbReference type="InterPro" id="IPR035642">
    <property type="entry name" value="MraZ_N"/>
</dbReference>
<dbReference type="CDD" id="cd16320">
    <property type="entry name" value="MraZ_N"/>
    <property type="match status" value="1"/>
</dbReference>
<comment type="caution">
    <text evidence="9">The sequence shown here is derived from an EMBL/GenBank/DDBJ whole genome shotgun (WGS) entry which is preliminary data.</text>
</comment>
<evidence type="ECO:0000256" key="7">
    <source>
        <dbReference type="HAMAP-Rule" id="MF_01008"/>
    </source>
</evidence>
<evidence type="ECO:0000256" key="4">
    <source>
        <dbReference type="ARBA" id="ARBA00023015"/>
    </source>
</evidence>
<comment type="similarity">
    <text evidence="7">Belongs to the MraZ family.</text>
</comment>
<comment type="subunit">
    <text evidence="7">Forms oligomers.</text>
</comment>
<dbReference type="NCBIfam" id="TIGR00242">
    <property type="entry name" value="division/cell wall cluster transcriptional repressor MraZ"/>
    <property type="match status" value="1"/>
</dbReference>
<evidence type="ECO:0000256" key="3">
    <source>
        <dbReference type="ARBA" id="ARBA00022737"/>
    </source>
</evidence>
<evidence type="ECO:0000313" key="9">
    <source>
        <dbReference type="EMBL" id="GAA1911992.1"/>
    </source>
</evidence>
<evidence type="ECO:0000256" key="5">
    <source>
        <dbReference type="ARBA" id="ARBA00023125"/>
    </source>
</evidence>
<dbReference type="CDD" id="cd16321">
    <property type="entry name" value="MraZ_C"/>
    <property type="match status" value="1"/>
</dbReference>
<dbReference type="EMBL" id="BAAAMY010000002">
    <property type="protein sequence ID" value="GAA1911992.1"/>
    <property type="molecule type" value="Genomic_DNA"/>
</dbReference>
<dbReference type="InterPro" id="IPR007159">
    <property type="entry name" value="SpoVT-AbrB_dom"/>
</dbReference>
<dbReference type="InterPro" id="IPR038619">
    <property type="entry name" value="MraZ_sf"/>
</dbReference>
<evidence type="ECO:0000259" key="8">
    <source>
        <dbReference type="PROSITE" id="PS51740"/>
    </source>
</evidence>
<keyword evidence="10" id="KW-1185">Reference proteome</keyword>
<keyword evidence="4 7" id="KW-0805">Transcription regulation</keyword>
<dbReference type="InterPro" id="IPR037914">
    <property type="entry name" value="SpoVT-AbrB_sf"/>
</dbReference>
<feature type="domain" description="SpoVT-AbrB" evidence="8">
    <location>
        <begin position="5"/>
        <end position="47"/>
    </location>
</feature>
<dbReference type="InterPro" id="IPR003444">
    <property type="entry name" value="MraZ"/>
</dbReference>
<reference evidence="10" key="1">
    <citation type="journal article" date="2019" name="Int. J. Syst. Evol. Microbiol.">
        <title>The Global Catalogue of Microorganisms (GCM) 10K type strain sequencing project: providing services to taxonomists for standard genome sequencing and annotation.</title>
        <authorList>
            <consortium name="The Broad Institute Genomics Platform"/>
            <consortium name="The Broad Institute Genome Sequencing Center for Infectious Disease"/>
            <person name="Wu L."/>
            <person name="Ma J."/>
        </authorList>
    </citation>
    <scope>NUCLEOTIDE SEQUENCE [LARGE SCALE GENOMIC DNA]</scope>
    <source>
        <strain evidence="10">JCM 14046</strain>
    </source>
</reference>
<dbReference type="PROSITE" id="PS51740">
    <property type="entry name" value="SPOVT_ABRB"/>
    <property type="match status" value="2"/>
</dbReference>
<comment type="subcellular location">
    <subcellularLocation>
        <location evidence="7">Cytoplasm</location>
        <location evidence="7">Nucleoid</location>
    </subcellularLocation>
</comment>
<evidence type="ECO:0000256" key="6">
    <source>
        <dbReference type="ARBA" id="ARBA00023163"/>
    </source>
</evidence>
<dbReference type="PANTHER" id="PTHR34701">
    <property type="entry name" value="TRANSCRIPTIONAL REGULATOR MRAZ"/>
    <property type="match status" value="1"/>
</dbReference>
<dbReference type="Proteomes" id="UP001501612">
    <property type="component" value="Unassembled WGS sequence"/>
</dbReference>
<name>A0ABP5AHA2_9ACTN</name>
<dbReference type="InterPro" id="IPR020603">
    <property type="entry name" value="MraZ_dom"/>
</dbReference>
<accession>A0ABP5AHA2</accession>
<keyword evidence="3" id="KW-0677">Repeat</keyword>
<dbReference type="Pfam" id="PF02381">
    <property type="entry name" value="MraZ"/>
    <property type="match status" value="2"/>
</dbReference>
<evidence type="ECO:0000256" key="1">
    <source>
        <dbReference type="ARBA" id="ARBA00013860"/>
    </source>
</evidence>
<dbReference type="InterPro" id="IPR035644">
    <property type="entry name" value="MraZ_C"/>
</dbReference>
<feature type="domain" description="SpoVT-AbrB" evidence="8">
    <location>
        <begin position="76"/>
        <end position="119"/>
    </location>
</feature>
<gene>
    <name evidence="7 9" type="primary">mraZ</name>
    <name evidence="9" type="ORF">GCM10009737_11870</name>
</gene>
<dbReference type="SUPFAM" id="SSF89447">
    <property type="entry name" value="AbrB/MazE/MraZ-like"/>
    <property type="match status" value="1"/>
</dbReference>
<evidence type="ECO:0000313" key="10">
    <source>
        <dbReference type="Proteomes" id="UP001501612"/>
    </source>
</evidence>
<protein>
    <recommendedName>
        <fullName evidence="1 7">Transcriptional regulator MraZ</fullName>
    </recommendedName>
</protein>
<organism evidence="9 10">
    <name type="scientific">Nocardioides lentus</name>
    <dbReference type="NCBI Taxonomy" id="338077"/>
    <lineage>
        <taxon>Bacteria</taxon>
        <taxon>Bacillati</taxon>
        <taxon>Actinomycetota</taxon>
        <taxon>Actinomycetes</taxon>
        <taxon>Propionibacteriales</taxon>
        <taxon>Nocardioidaceae</taxon>
        <taxon>Nocardioides</taxon>
    </lineage>
</organism>
<dbReference type="Gene3D" id="3.40.1550.20">
    <property type="entry name" value="Transcriptional regulator MraZ domain"/>
    <property type="match status" value="1"/>
</dbReference>
<sequence length="142" mass="16059">MFFGNFTPKLDDKGRLILPAKFRDDFSEGVVMVKGQERCVNLLTMAEFEAVASRLREASMTNKSTRDYVRVLFAAAYDQVPDKQGRVSVPAHLREYASLDRDVVVNGAMDRVEIWAPDAWSSYSAEQEQKFAELSDEVFPGI</sequence>
<evidence type="ECO:0000256" key="2">
    <source>
        <dbReference type="ARBA" id="ARBA00022490"/>
    </source>
</evidence>